<dbReference type="GeneID" id="40321387"/>
<sequence>MRRCILVRVANPLPSTLHVSGGNSNSKQKDFSHLRHTVAEPAVDTNAEAYRRLAHELTLLSQEEFGRRLYRFSRTNFDPNHTTAVHAHVSELLSRRVQEATVKCVREYAQLAHVAKLHKLCLQVYYARTRAATVVVSATEINDMNVGNFAVSDFVVDSAYALRSTPDLVRLASDCVKHLQHVPSLGWEMMSAFSLVRAFWRCVCIASNREGRPDAESKQALQDAAYIYDECMALVYPDSCEELSTQDAIHRVQRFVQYASSADEGEMLFFRFCLQKGFLRRPRDAVRGGGDDKGTGTNVSGAFEGGRITEEQWFYASLIATCRAGNHVDSALQYFDDIGSFLGIVQVSCNDLLRSAARKLLCDGSKPPEEGRGPKKRNSMEEVSEYLIFQLLNVLQTAKDNGKIVFIARAMLRDGVQLGISVWSIVLIAAGEMRAVDLALAAFTQAKDALGHDGNAMDRRGNEYLLQTAIHALSKCQVPRFEEDYLRPCQEGKLMHCTNEFYFCALLQHAHNSMDPATGAEEVLRRMTEKGVPLTTRIISRLIKIYLRIESPKLLPLYQHATQELGTFKLSWLDELLLWADRRRYNLSHEERKYILDEVQRVHGTKGMRGDLGGLRTQYALLKYDYEHTPLEVFASTSHPPEAEPTILDSRVHFLIKNPHCVVHSPRNRGVSHNFGHTRTHVDPERTKTFLRSALLTTEDAETQTEVIQAKEFRAYMVRMLEVLQDTNNCAI</sequence>
<protein>
    <submittedName>
        <fullName evidence="1">Uncharacterized protein</fullName>
    </submittedName>
</protein>
<dbReference type="EMBL" id="MKKU01000635">
    <property type="protein sequence ID" value="RNF05464.1"/>
    <property type="molecule type" value="Genomic_DNA"/>
</dbReference>
<gene>
    <name evidence="1" type="ORF">Tco025E_07776</name>
</gene>
<accession>A0A3R7RJL2</accession>
<dbReference type="OrthoDB" id="243988at2759"/>
<reference evidence="1 2" key="1">
    <citation type="journal article" date="2018" name="BMC Genomics">
        <title>Genomic comparison of Trypanosoma conorhini and Trypanosoma rangeli to Trypanosoma cruzi strains of high and low virulence.</title>
        <authorList>
            <person name="Bradwell K.R."/>
            <person name="Koparde V.N."/>
            <person name="Matveyev A.V."/>
            <person name="Serrano M.G."/>
            <person name="Alves J.M."/>
            <person name="Parikh H."/>
            <person name="Huang B."/>
            <person name="Lee V."/>
            <person name="Espinosa-Alvarez O."/>
            <person name="Ortiz P.A."/>
            <person name="Costa-Martins A.G."/>
            <person name="Teixeira M.M."/>
            <person name="Buck G.A."/>
        </authorList>
    </citation>
    <scope>NUCLEOTIDE SEQUENCE [LARGE SCALE GENOMIC DNA]</scope>
    <source>
        <strain evidence="1 2">025E</strain>
    </source>
</reference>
<evidence type="ECO:0000313" key="2">
    <source>
        <dbReference type="Proteomes" id="UP000284403"/>
    </source>
</evidence>
<dbReference type="AlphaFoldDB" id="A0A3R7RJL2"/>
<dbReference type="RefSeq" id="XP_029225253.1">
    <property type="nucleotide sequence ID" value="XM_029374635.1"/>
</dbReference>
<comment type="caution">
    <text evidence="1">The sequence shown here is derived from an EMBL/GenBank/DDBJ whole genome shotgun (WGS) entry which is preliminary data.</text>
</comment>
<keyword evidence="2" id="KW-1185">Reference proteome</keyword>
<organism evidence="1 2">
    <name type="scientific">Trypanosoma conorhini</name>
    <dbReference type="NCBI Taxonomy" id="83891"/>
    <lineage>
        <taxon>Eukaryota</taxon>
        <taxon>Discoba</taxon>
        <taxon>Euglenozoa</taxon>
        <taxon>Kinetoplastea</taxon>
        <taxon>Metakinetoplastina</taxon>
        <taxon>Trypanosomatida</taxon>
        <taxon>Trypanosomatidae</taxon>
        <taxon>Trypanosoma</taxon>
    </lineage>
</organism>
<name>A0A3R7RJL2_9TRYP</name>
<proteinExistence type="predicted"/>
<evidence type="ECO:0000313" key="1">
    <source>
        <dbReference type="EMBL" id="RNF05464.1"/>
    </source>
</evidence>
<dbReference type="Proteomes" id="UP000284403">
    <property type="component" value="Unassembled WGS sequence"/>
</dbReference>